<dbReference type="EMBL" id="BAAAZR010000061">
    <property type="protein sequence ID" value="GAA3844604.1"/>
    <property type="molecule type" value="Genomic_DNA"/>
</dbReference>
<accession>A0ABP7JI10</accession>
<sequence length="292" mass="30408">MVAAAALSGALAISQNQEQSAAVQPVVTASASTGLPERFTATDGVPYRLLGQTTLKVPLHKKGTLTVPSTGKPFDLAATCTGGRHAITPQIRVGGRPLGAGGLGPCVKGVQLLALPVPKGAKEVTATFDATTARSGCVRSKPSGSCTPVAEEEGAWTFGIYEWIPPGTAVEPGPVKAFPHVKGYRALRTTTGLWPRDPSTTLHVRGGQTVGADQLCSGALAARLSYTLLLNGKPTGVGGQCGVWEKGSYPMAMSLTEIPPGKDAELTIRWSMRGPDGNRPVRWSAGFWEQIK</sequence>
<dbReference type="Proteomes" id="UP001500888">
    <property type="component" value="Unassembled WGS sequence"/>
</dbReference>
<reference evidence="2" key="1">
    <citation type="journal article" date="2019" name="Int. J. Syst. Evol. Microbiol.">
        <title>The Global Catalogue of Microorganisms (GCM) 10K type strain sequencing project: providing services to taxonomists for standard genome sequencing and annotation.</title>
        <authorList>
            <consortium name="The Broad Institute Genomics Platform"/>
            <consortium name="The Broad Institute Genome Sequencing Center for Infectious Disease"/>
            <person name="Wu L."/>
            <person name="Ma J."/>
        </authorList>
    </citation>
    <scope>NUCLEOTIDE SEQUENCE [LARGE SCALE GENOMIC DNA]</scope>
    <source>
        <strain evidence="2">JCM 16908</strain>
    </source>
</reference>
<gene>
    <name evidence="1" type="ORF">GCM10022226_79710</name>
</gene>
<name>A0ABP7JI10_9ACTN</name>
<protein>
    <submittedName>
        <fullName evidence="1">Uncharacterized protein</fullName>
    </submittedName>
</protein>
<organism evidence="1 2">
    <name type="scientific">Sphaerisporangium flaviroseum</name>
    <dbReference type="NCBI Taxonomy" id="509199"/>
    <lineage>
        <taxon>Bacteria</taxon>
        <taxon>Bacillati</taxon>
        <taxon>Actinomycetota</taxon>
        <taxon>Actinomycetes</taxon>
        <taxon>Streptosporangiales</taxon>
        <taxon>Streptosporangiaceae</taxon>
        <taxon>Sphaerisporangium</taxon>
    </lineage>
</organism>
<evidence type="ECO:0000313" key="2">
    <source>
        <dbReference type="Proteomes" id="UP001500888"/>
    </source>
</evidence>
<keyword evidence="2" id="KW-1185">Reference proteome</keyword>
<proteinExistence type="predicted"/>
<evidence type="ECO:0000313" key="1">
    <source>
        <dbReference type="EMBL" id="GAA3844604.1"/>
    </source>
</evidence>
<comment type="caution">
    <text evidence="1">The sequence shown here is derived from an EMBL/GenBank/DDBJ whole genome shotgun (WGS) entry which is preliminary data.</text>
</comment>